<feature type="compositionally biased region" description="Basic and acidic residues" evidence="6">
    <location>
        <begin position="798"/>
        <end position="807"/>
    </location>
</feature>
<proteinExistence type="predicted"/>
<evidence type="ECO:0000313" key="8">
    <source>
        <dbReference type="EMBL" id="RMZ56113.1"/>
    </source>
</evidence>
<feature type="region of interest" description="Disordered" evidence="6">
    <location>
        <begin position="798"/>
        <end position="900"/>
    </location>
</feature>
<dbReference type="GO" id="GO:0071044">
    <property type="term" value="P:histone mRNA catabolic process"/>
    <property type="evidence" value="ECO:0007669"/>
    <property type="project" value="TreeGrafter"/>
</dbReference>
<dbReference type="InterPro" id="IPR002121">
    <property type="entry name" value="HRDC_dom"/>
</dbReference>
<dbReference type="CDD" id="cd06147">
    <property type="entry name" value="Rrp6p_like_exo"/>
    <property type="match status" value="1"/>
</dbReference>
<name>A0A3M7L025_AUXPR</name>
<dbReference type="SUPFAM" id="SSF47819">
    <property type="entry name" value="HRDC-like"/>
    <property type="match status" value="1"/>
</dbReference>
<keyword evidence="3" id="KW-0378">Hydrolase</keyword>
<dbReference type="GO" id="GO:0005730">
    <property type="term" value="C:nucleolus"/>
    <property type="evidence" value="ECO:0007669"/>
    <property type="project" value="TreeGrafter"/>
</dbReference>
<protein>
    <recommendedName>
        <fullName evidence="7">HRDC domain-containing protein</fullName>
    </recommendedName>
</protein>
<dbReference type="InterPro" id="IPR044876">
    <property type="entry name" value="HRDC_dom_sf"/>
</dbReference>
<dbReference type="InterPro" id="IPR002562">
    <property type="entry name" value="3'-5'_exonuclease_dom"/>
</dbReference>
<dbReference type="SUPFAM" id="SSF53098">
    <property type="entry name" value="Ribonuclease H-like"/>
    <property type="match status" value="1"/>
</dbReference>
<dbReference type="SUPFAM" id="SSF53383">
    <property type="entry name" value="PLP-dependent transferases"/>
    <property type="match status" value="1"/>
</dbReference>
<feature type="compositionally biased region" description="Polar residues" evidence="6">
    <location>
        <begin position="882"/>
        <end position="895"/>
    </location>
</feature>
<evidence type="ECO:0000313" key="9">
    <source>
        <dbReference type="Proteomes" id="UP000279271"/>
    </source>
</evidence>
<evidence type="ECO:0000256" key="1">
    <source>
        <dbReference type="ARBA" id="ARBA00004123"/>
    </source>
</evidence>
<dbReference type="GO" id="GO:0030170">
    <property type="term" value="F:pyridoxal phosphate binding"/>
    <property type="evidence" value="ECO:0007669"/>
    <property type="project" value="InterPro"/>
</dbReference>
<evidence type="ECO:0000256" key="4">
    <source>
        <dbReference type="ARBA" id="ARBA00022839"/>
    </source>
</evidence>
<reference evidence="9" key="1">
    <citation type="journal article" date="2018" name="Algal Res.">
        <title>Characterization of plant carbon substrate utilization by Auxenochlorella protothecoides.</title>
        <authorList>
            <person name="Vogler B.W."/>
            <person name="Starkenburg S.R."/>
            <person name="Sudasinghe N."/>
            <person name="Schambach J.Y."/>
            <person name="Rollin J.A."/>
            <person name="Pattathil S."/>
            <person name="Barry A.N."/>
        </authorList>
    </citation>
    <scope>NUCLEOTIDE SEQUENCE [LARGE SCALE GENOMIC DNA]</scope>
    <source>
        <strain evidence="9">UTEX 25</strain>
    </source>
</reference>
<dbReference type="EMBL" id="QOKY01000154">
    <property type="protein sequence ID" value="RMZ56113.1"/>
    <property type="molecule type" value="Genomic_DNA"/>
</dbReference>
<evidence type="ECO:0000256" key="5">
    <source>
        <dbReference type="ARBA" id="ARBA00023242"/>
    </source>
</evidence>
<keyword evidence="2" id="KW-0540">Nuclease</keyword>
<dbReference type="GO" id="GO:0071051">
    <property type="term" value="P:poly(A)-dependent snoRNA 3'-end processing"/>
    <property type="evidence" value="ECO:0007669"/>
    <property type="project" value="TreeGrafter"/>
</dbReference>
<feature type="region of interest" description="Disordered" evidence="6">
    <location>
        <begin position="605"/>
        <end position="676"/>
    </location>
</feature>
<sequence length="1356" mass="143031">DLSLTLFAPLSNASQKGSGCSLPSGADFHYYMMNPAYKARVLALRSTVQKTAQRPTSHGRWTPDGTGPKSQLAFEDGVDNANVRVMPKYDGLSAVPTFDGGGQAAAAAAALAADQQPPHPLQAVLSTLRYQPWQTEAAPPQLPLGFDTTPYTFVDTPQGLREMAVKLEAAREIAVDLEAHSYRSFQGFTCLIQLSTRAADYVVDALALRSHIGPLLGPIFADPGKLKVLHGSDCDIVWLQRDFGIYVANLFDTGQAARVLQYPGHGLAFLMDHFCSIKADKRYQLADWRQRPLSPEMEAYARADTHYLLFIYDKMREELLASKESVPPHLAVDLPEHGPSGALGTVLERSRTLCMLQYEREQCREDSFLQAALKLDVVLSGPQLAVFEALYNWRDGEARTQDESPGFICPRAQLVALALAMPTTGPEVAAALGRRARYVLLRAREVAAVVAGAAARQARVEELRREYLLAGGRAHKNQAGPEDVARVEPESREPEDAATNADPELATPGPAPTATLEPAAGSAKRALRPRGIKRPLVLGSTGKGLGAALIASAAQEGAAAPARGGPVRLSGAGTSARACAAAGSGGPLPEGASVEDDAAAIASVAGSQSGEHAKDGAEELQASAKEPQHQEQAAAVVKAKDAPPAPSTLQRESEAGPVAAVPLAGPDPCKPRAGAKRVPAVRMAGSSSAFGGAHPVTARAGAVPRALAAIRASLTLPFAKQPAGVADGEAAEAPSAHAPEEAKATEGDALEQAEPTTAAEVRSAMEAMRGVAAPAGPRGPRDDLADYLPLSLNERAGKKARQYEAGRRHAAARLAASEGGDPTPGAERGFQAFDYSTAKDAFKNTIPRDGRGRGEESRPTIPEGMYNPYGGGDSGIKPGKKSSVNPRSGNRSASFRGSHDVGMEGLSSSLSAKVSFKALAPAACPTPRKTPDYESLYSQVGKACQPGILRTLVAEFSNVPGVVSMAGGLPPPDVFPIAEMSVRLHDGTVVDVPDLGVAQQYNLTLHGLPALRAWAEREVAARQRPACATETMISNGANHALEMMCNVFLDAGDALVLEEYHYPVVTEGHTLPRGVEALGVAIDAQGIVPASLEAVLEARAAAGRPAPKLLYTNPVAQNPTGAVVTRERMAAVYRLCRRYGLLILEDDPYYYLQYPAGPEHVPGTDLAPGYLSLDLDGRVVRVDTFAKMMAPGLRLGWITGPPPVVAKLLSCISYSTAGPSTISSAIALAVLRAWGPAGYETHIRAIQRHYAAKAAAVHAAAQRHLAGLADWEQPRAGMFLWITLRGIPDSARIWEAMREAKVVAVPGGALNVRAGTPGFASPAMRISFSYNTPEQVEEGLRRLAAVIRSEMGGAPA</sequence>
<dbReference type="GO" id="GO:0071035">
    <property type="term" value="P:nuclear polyadenylation-dependent rRNA catabolic process"/>
    <property type="evidence" value="ECO:0007669"/>
    <property type="project" value="TreeGrafter"/>
</dbReference>
<dbReference type="GO" id="GO:0071036">
    <property type="term" value="P:nuclear polyadenylation-dependent snoRNA catabolic process"/>
    <property type="evidence" value="ECO:0007669"/>
    <property type="project" value="TreeGrafter"/>
</dbReference>
<dbReference type="Pfam" id="PF00155">
    <property type="entry name" value="Aminotran_1_2"/>
    <property type="match status" value="1"/>
</dbReference>
<dbReference type="Gene3D" id="3.40.640.10">
    <property type="entry name" value="Type I PLP-dependent aspartate aminotransferase-like (Major domain)"/>
    <property type="match status" value="1"/>
</dbReference>
<feature type="region of interest" description="Disordered" evidence="6">
    <location>
        <begin position="474"/>
        <end position="528"/>
    </location>
</feature>
<feature type="domain" description="HRDC" evidence="7">
    <location>
        <begin position="380"/>
        <end position="460"/>
    </location>
</feature>
<dbReference type="Pfam" id="PF00570">
    <property type="entry name" value="HRDC"/>
    <property type="match status" value="1"/>
</dbReference>
<dbReference type="GO" id="GO:0000166">
    <property type="term" value="F:nucleotide binding"/>
    <property type="evidence" value="ECO:0007669"/>
    <property type="project" value="InterPro"/>
</dbReference>
<feature type="region of interest" description="Disordered" evidence="6">
    <location>
        <begin position="725"/>
        <end position="757"/>
    </location>
</feature>
<comment type="subcellular location">
    <subcellularLocation>
        <location evidence="1">Nucleus</location>
    </subcellularLocation>
</comment>
<gene>
    <name evidence="8" type="ORF">APUTEX25_004537</name>
</gene>
<dbReference type="GO" id="GO:0071037">
    <property type="term" value="P:nuclear polyadenylation-dependent snRNA catabolic process"/>
    <property type="evidence" value="ECO:0007669"/>
    <property type="project" value="TreeGrafter"/>
</dbReference>
<dbReference type="GO" id="GO:0000467">
    <property type="term" value="P:exonucleolytic trimming to generate mature 3'-end of 5.8S rRNA from tricistronic rRNA transcript (SSU-rRNA, 5.8S rRNA, LSU-rRNA)"/>
    <property type="evidence" value="ECO:0007669"/>
    <property type="project" value="InterPro"/>
</dbReference>
<dbReference type="PANTHER" id="PTHR12124:SF47">
    <property type="entry name" value="EXOSOME COMPONENT 10"/>
    <property type="match status" value="1"/>
</dbReference>
<keyword evidence="5" id="KW-0539">Nucleus</keyword>
<feature type="region of interest" description="Disordered" evidence="6">
    <location>
        <begin position="48"/>
        <end position="69"/>
    </location>
</feature>
<keyword evidence="4" id="KW-0269">Exonuclease</keyword>
<dbReference type="GO" id="GO:0000176">
    <property type="term" value="C:nuclear exosome (RNase complex)"/>
    <property type="evidence" value="ECO:0007669"/>
    <property type="project" value="TreeGrafter"/>
</dbReference>
<dbReference type="Gene3D" id="3.30.420.10">
    <property type="entry name" value="Ribonuclease H-like superfamily/Ribonuclease H"/>
    <property type="match status" value="1"/>
</dbReference>
<dbReference type="GO" id="GO:0000175">
    <property type="term" value="F:3'-5'-RNA exonuclease activity"/>
    <property type="evidence" value="ECO:0007669"/>
    <property type="project" value="InterPro"/>
</dbReference>
<dbReference type="GO" id="GO:0071039">
    <property type="term" value="P:nuclear polyadenylation-dependent CUT catabolic process"/>
    <property type="evidence" value="ECO:0007669"/>
    <property type="project" value="TreeGrafter"/>
</dbReference>
<dbReference type="Proteomes" id="UP000279271">
    <property type="component" value="Unassembled WGS sequence"/>
</dbReference>
<dbReference type="GO" id="GO:0071040">
    <property type="term" value="P:nuclear polyadenylation-dependent antisense transcript catabolic process"/>
    <property type="evidence" value="ECO:0007669"/>
    <property type="project" value="TreeGrafter"/>
</dbReference>
<dbReference type="SMART" id="SM00474">
    <property type="entry name" value="35EXOc"/>
    <property type="match status" value="1"/>
</dbReference>
<dbReference type="Gene3D" id="1.10.150.80">
    <property type="entry name" value="HRDC domain"/>
    <property type="match status" value="1"/>
</dbReference>
<comment type="caution">
    <text evidence="8">The sequence shown here is derived from an EMBL/GenBank/DDBJ whole genome shotgun (WGS) entry which is preliminary data.</text>
</comment>
<dbReference type="InterPro" id="IPR036397">
    <property type="entry name" value="RNaseH_sf"/>
</dbReference>
<dbReference type="InterPro" id="IPR004839">
    <property type="entry name" value="Aminotransferase_I/II_large"/>
</dbReference>
<dbReference type="InterPro" id="IPR049559">
    <property type="entry name" value="Rrp6p-like_exo"/>
</dbReference>
<evidence type="ECO:0000256" key="2">
    <source>
        <dbReference type="ARBA" id="ARBA00022722"/>
    </source>
</evidence>
<feature type="non-terminal residue" evidence="8">
    <location>
        <position position="1"/>
    </location>
</feature>
<feature type="compositionally biased region" description="Basic and acidic residues" evidence="6">
    <location>
        <begin position="840"/>
        <end position="858"/>
    </location>
</feature>
<dbReference type="InterPro" id="IPR010997">
    <property type="entry name" value="HRDC-like_sf"/>
</dbReference>
<feature type="compositionally biased region" description="Basic and acidic residues" evidence="6">
    <location>
        <begin position="483"/>
        <end position="495"/>
    </location>
</feature>
<evidence type="ECO:0000256" key="3">
    <source>
        <dbReference type="ARBA" id="ARBA00022801"/>
    </source>
</evidence>
<dbReference type="GO" id="GO:0003727">
    <property type="term" value="F:single-stranded RNA binding"/>
    <property type="evidence" value="ECO:0007669"/>
    <property type="project" value="TreeGrafter"/>
</dbReference>
<dbReference type="InterPro" id="IPR015424">
    <property type="entry name" value="PyrdxlP-dep_Trfase"/>
</dbReference>
<feature type="compositionally biased region" description="Low complexity" evidence="6">
    <location>
        <begin position="655"/>
        <end position="667"/>
    </location>
</feature>
<dbReference type="Pfam" id="PF01612">
    <property type="entry name" value="DNA_pol_A_exo1"/>
    <property type="match status" value="1"/>
</dbReference>
<dbReference type="PANTHER" id="PTHR12124">
    <property type="entry name" value="POLYMYOSITIS/SCLERODERMA AUTOANTIGEN-RELATED"/>
    <property type="match status" value="1"/>
</dbReference>
<dbReference type="GO" id="GO:0071038">
    <property type="term" value="P:TRAMP-dependent tRNA surveillance pathway"/>
    <property type="evidence" value="ECO:0007669"/>
    <property type="project" value="TreeGrafter"/>
</dbReference>
<accession>A0A3M7L025</accession>
<organism evidence="8 9">
    <name type="scientific">Auxenochlorella protothecoides</name>
    <name type="common">Green microalga</name>
    <name type="synonym">Chlorella protothecoides</name>
    <dbReference type="NCBI Taxonomy" id="3075"/>
    <lineage>
        <taxon>Eukaryota</taxon>
        <taxon>Viridiplantae</taxon>
        <taxon>Chlorophyta</taxon>
        <taxon>core chlorophytes</taxon>
        <taxon>Trebouxiophyceae</taxon>
        <taxon>Chlorellales</taxon>
        <taxon>Chlorellaceae</taxon>
        <taxon>Auxenochlorella</taxon>
    </lineage>
</organism>
<evidence type="ECO:0000256" key="6">
    <source>
        <dbReference type="SAM" id="MobiDB-lite"/>
    </source>
</evidence>
<evidence type="ECO:0000259" key="7">
    <source>
        <dbReference type="PROSITE" id="PS50967"/>
    </source>
</evidence>
<dbReference type="InterPro" id="IPR012337">
    <property type="entry name" value="RNaseH-like_sf"/>
</dbReference>
<dbReference type="InterPro" id="IPR045092">
    <property type="entry name" value="Rrp6-like"/>
</dbReference>
<feature type="compositionally biased region" description="Low complexity" evidence="6">
    <location>
        <begin position="726"/>
        <end position="737"/>
    </location>
</feature>
<dbReference type="PROSITE" id="PS50967">
    <property type="entry name" value="HRDC"/>
    <property type="match status" value="1"/>
</dbReference>
<dbReference type="InterPro" id="IPR015421">
    <property type="entry name" value="PyrdxlP-dep_Trfase_major"/>
</dbReference>
<dbReference type="CDD" id="cd00609">
    <property type="entry name" value="AAT_like"/>
    <property type="match status" value="1"/>
</dbReference>